<evidence type="ECO:0000313" key="2">
    <source>
        <dbReference type="Proteomes" id="UP000544134"/>
    </source>
</evidence>
<name>A0A848IUT2_9BURK</name>
<accession>A0A848IUT2</accession>
<dbReference type="InterPro" id="IPR043010">
    <property type="entry name" value="Phenol_hydroxylase_sf"/>
</dbReference>
<organism evidence="1 2">
    <name type="scientific">Paraburkholderia polaris</name>
    <dbReference type="NCBI Taxonomy" id="2728848"/>
    <lineage>
        <taxon>Bacteria</taxon>
        <taxon>Pseudomonadati</taxon>
        <taxon>Pseudomonadota</taxon>
        <taxon>Betaproteobacteria</taxon>
        <taxon>Burkholderiales</taxon>
        <taxon>Burkholderiaceae</taxon>
        <taxon>Paraburkholderia</taxon>
    </lineage>
</organism>
<dbReference type="AlphaFoldDB" id="A0A848IUT2"/>
<proteinExistence type="predicted"/>
<keyword evidence="2" id="KW-1185">Reference proteome</keyword>
<comment type="caution">
    <text evidence="1">The sequence shown here is derived from an EMBL/GenBank/DDBJ whole genome shotgun (WGS) entry which is preliminary data.</text>
</comment>
<evidence type="ECO:0000313" key="1">
    <source>
        <dbReference type="EMBL" id="NMM02807.1"/>
    </source>
</evidence>
<dbReference type="GO" id="GO:0018662">
    <property type="term" value="F:phenol 2-monooxygenase activity"/>
    <property type="evidence" value="ECO:0007669"/>
    <property type="project" value="InterPro"/>
</dbReference>
<dbReference type="EMBL" id="JABBGJ010000044">
    <property type="protein sequence ID" value="NMM02807.1"/>
    <property type="molecule type" value="Genomic_DNA"/>
</dbReference>
<dbReference type="Gene3D" id="3.10.20.560">
    <property type="entry name" value="Phenol hydroxylase"/>
    <property type="match status" value="1"/>
</dbReference>
<gene>
    <name evidence="1" type="ORF">HHL24_33430</name>
</gene>
<dbReference type="Pfam" id="PF04663">
    <property type="entry name" value="Phenol_monoox"/>
    <property type="match status" value="1"/>
</dbReference>
<protein>
    <submittedName>
        <fullName evidence="1">Phenol hydroxylase</fullName>
    </submittedName>
</protein>
<dbReference type="Proteomes" id="UP000544134">
    <property type="component" value="Unassembled WGS sequence"/>
</dbReference>
<dbReference type="InterPro" id="IPR006756">
    <property type="entry name" value="Phenol_hydroxylase"/>
</dbReference>
<dbReference type="RefSeq" id="WP_169489575.1">
    <property type="nucleotide sequence ID" value="NZ_JABBGJ010000044.1"/>
</dbReference>
<sequence length="120" mass="13710">MAVIALKEGYQGEVKDREENFHGNRLLFIGWEDHLMFCAPHCIPVPPTLTFERLVKEVIPGIYSSHPDWDKVSVDQIEWFRSGERFTPEFDKTLGENGLQHKAVIRFRTPGLTGIHGSCS</sequence>
<reference evidence="1 2" key="1">
    <citation type="submission" date="2020-04" db="EMBL/GenBank/DDBJ databases">
        <title>Paraburkholderia sp. RP-4-7 isolated from soil.</title>
        <authorList>
            <person name="Dahal R.H."/>
        </authorList>
    </citation>
    <scope>NUCLEOTIDE SEQUENCE [LARGE SCALE GENOMIC DNA]</scope>
    <source>
        <strain evidence="1 2">RP-4-7</strain>
    </source>
</reference>